<gene>
    <name evidence="5" type="ORF">VHEMI01921</name>
</gene>
<dbReference type="SUPFAM" id="SSF51905">
    <property type="entry name" value="FAD/NAD(P)-binding domain"/>
    <property type="match status" value="1"/>
</dbReference>
<evidence type="ECO:0000259" key="4">
    <source>
        <dbReference type="Pfam" id="PF07992"/>
    </source>
</evidence>
<organism evidence="5 6">
    <name type="scientific">[Torrubiella] hemipterigena</name>
    <dbReference type="NCBI Taxonomy" id="1531966"/>
    <lineage>
        <taxon>Eukaryota</taxon>
        <taxon>Fungi</taxon>
        <taxon>Dikarya</taxon>
        <taxon>Ascomycota</taxon>
        <taxon>Pezizomycotina</taxon>
        <taxon>Sordariomycetes</taxon>
        <taxon>Hypocreomycetidae</taxon>
        <taxon>Hypocreales</taxon>
        <taxon>Clavicipitaceae</taxon>
        <taxon>Clavicipitaceae incertae sedis</taxon>
        <taxon>'Torrubiella' clade</taxon>
    </lineage>
</organism>
<dbReference type="InterPro" id="IPR023753">
    <property type="entry name" value="FAD/NAD-binding_dom"/>
</dbReference>
<dbReference type="PRINTS" id="PR00368">
    <property type="entry name" value="FADPNR"/>
</dbReference>
<dbReference type="AlphaFoldDB" id="A0A0A1SUB3"/>
<sequence length="319" mass="33965">MAAILYDALIVGGGPAGLSAALTFGRQNMRAIVFDSGRYRNAPADFMHMVPGVDHVAPAEFRATARAQITGHYHSITIAEGVELTKAKKLDNGFEVANESGTVWQGKKLILATGIQDVPLDIPGYADLWGTGIYHCLFCKGYEQRGDSSAILAVGSLEHVGHALHVARMASSLSDIVTIYTNGNSQLAGEIEAKFGATKVMKTDARKITQFSRGPKNKEVTVYFDDGTTETHVFISHQPVVNHSSSLADQLGLERTASGEISVTPPFQQTSVRGVFAAGDASSMMKTAPNAIYTANFAGAGAIMQVQADLHGQEPLMPI</sequence>
<evidence type="ECO:0000313" key="6">
    <source>
        <dbReference type="Proteomes" id="UP000039046"/>
    </source>
</evidence>
<dbReference type="PRINTS" id="PR00469">
    <property type="entry name" value="PNDRDTASEII"/>
</dbReference>
<keyword evidence="2" id="KW-0285">Flavoprotein</keyword>
<evidence type="ECO:0000256" key="3">
    <source>
        <dbReference type="ARBA" id="ARBA00023002"/>
    </source>
</evidence>
<name>A0A0A1SUB3_9HYPO</name>
<accession>A0A0A1SUB3</accession>
<dbReference type="Pfam" id="PF07992">
    <property type="entry name" value="Pyr_redox_2"/>
    <property type="match status" value="1"/>
</dbReference>
<dbReference type="HOGENOM" id="CLU_031864_5_0_1"/>
<dbReference type="EMBL" id="CDHN01000001">
    <property type="protein sequence ID" value="CEJ81811.1"/>
    <property type="molecule type" value="Genomic_DNA"/>
</dbReference>
<dbReference type="InterPro" id="IPR036188">
    <property type="entry name" value="FAD/NAD-bd_sf"/>
</dbReference>
<dbReference type="Proteomes" id="UP000039046">
    <property type="component" value="Unassembled WGS sequence"/>
</dbReference>
<dbReference type="InterPro" id="IPR050097">
    <property type="entry name" value="Ferredoxin-NADP_redctase_2"/>
</dbReference>
<dbReference type="OrthoDB" id="10260355at2759"/>
<reference evidence="5 6" key="1">
    <citation type="journal article" date="2015" name="Genome Announc.">
        <title>Draft Genome Sequence and Gene Annotation of the Entomopathogenic Fungus Verticillium hemipterigenum.</title>
        <authorList>
            <person name="Horn F."/>
            <person name="Habel A."/>
            <person name="Scharf D.H."/>
            <person name="Dworschak J."/>
            <person name="Brakhage A.A."/>
            <person name="Guthke R."/>
            <person name="Hertweck C."/>
            <person name="Linde J."/>
        </authorList>
    </citation>
    <scope>NUCLEOTIDE SEQUENCE [LARGE SCALE GENOMIC DNA]</scope>
</reference>
<feature type="domain" description="FAD/NAD(P)-binding" evidence="4">
    <location>
        <begin position="6"/>
        <end position="294"/>
    </location>
</feature>
<dbReference type="STRING" id="1531966.A0A0A1SUB3"/>
<dbReference type="GO" id="GO:0097237">
    <property type="term" value="P:cellular response to toxic substance"/>
    <property type="evidence" value="ECO:0007669"/>
    <property type="project" value="UniProtKB-ARBA"/>
</dbReference>
<dbReference type="GO" id="GO:0016491">
    <property type="term" value="F:oxidoreductase activity"/>
    <property type="evidence" value="ECO:0007669"/>
    <property type="project" value="UniProtKB-KW"/>
</dbReference>
<protein>
    <recommendedName>
        <fullName evidence="4">FAD/NAD(P)-binding domain-containing protein</fullName>
    </recommendedName>
</protein>
<dbReference type="PANTHER" id="PTHR48105">
    <property type="entry name" value="THIOREDOXIN REDUCTASE 1-RELATED-RELATED"/>
    <property type="match status" value="1"/>
</dbReference>
<proteinExistence type="inferred from homology"/>
<keyword evidence="3" id="KW-0560">Oxidoreductase</keyword>
<evidence type="ECO:0000256" key="1">
    <source>
        <dbReference type="ARBA" id="ARBA00009333"/>
    </source>
</evidence>
<evidence type="ECO:0000313" key="5">
    <source>
        <dbReference type="EMBL" id="CEJ81811.1"/>
    </source>
</evidence>
<comment type="similarity">
    <text evidence="1">Belongs to the class-II pyridine nucleotide-disulfide oxidoreductase family.</text>
</comment>
<dbReference type="Gene3D" id="3.50.50.60">
    <property type="entry name" value="FAD/NAD(P)-binding domain"/>
    <property type="match status" value="2"/>
</dbReference>
<keyword evidence="6" id="KW-1185">Reference proteome</keyword>
<evidence type="ECO:0000256" key="2">
    <source>
        <dbReference type="ARBA" id="ARBA00022630"/>
    </source>
</evidence>